<dbReference type="GO" id="GO:0006493">
    <property type="term" value="P:protein O-linked glycosylation"/>
    <property type="evidence" value="ECO:0007669"/>
    <property type="project" value="TreeGrafter"/>
</dbReference>
<dbReference type="PROSITE" id="PS50231">
    <property type="entry name" value="RICIN_B_LECTIN"/>
    <property type="match status" value="1"/>
</dbReference>
<evidence type="ECO:0000256" key="15">
    <source>
        <dbReference type="ARBA" id="ARBA00023211"/>
    </source>
</evidence>
<comment type="pathway">
    <text evidence="3 16">Protein modification; protein glycosylation.</text>
</comment>
<gene>
    <name evidence="18" type="ORF">D915_006370</name>
</gene>
<dbReference type="PANTHER" id="PTHR11675:SF131">
    <property type="entry name" value="POLYPEPTIDE N-ACETYLGALACTOSAMINYLTRANSFERASE 9-RELATED"/>
    <property type="match status" value="1"/>
</dbReference>
<accession>A0A4E0RAG3</accession>
<feature type="domain" description="Ricin B lectin" evidence="17">
    <location>
        <begin position="499"/>
        <end position="616"/>
    </location>
</feature>
<evidence type="ECO:0000256" key="7">
    <source>
        <dbReference type="ARBA" id="ARBA00022692"/>
    </source>
</evidence>
<keyword evidence="13" id="KW-0472">Membrane</keyword>
<keyword evidence="6 16" id="KW-0808">Transferase</keyword>
<evidence type="ECO:0000256" key="13">
    <source>
        <dbReference type="ARBA" id="ARBA00023136"/>
    </source>
</evidence>
<dbReference type="CDD" id="cd23462">
    <property type="entry name" value="beta-trefoil_Ricin_Pgant9-like"/>
    <property type="match status" value="1"/>
</dbReference>
<keyword evidence="10" id="KW-0735">Signal-anchor</keyword>
<evidence type="ECO:0000259" key="17">
    <source>
        <dbReference type="SMART" id="SM00458"/>
    </source>
</evidence>
<dbReference type="AlphaFoldDB" id="A0A4E0RAG3"/>
<evidence type="ECO:0000256" key="14">
    <source>
        <dbReference type="ARBA" id="ARBA00023157"/>
    </source>
</evidence>
<keyword evidence="19" id="KW-1185">Reference proteome</keyword>
<evidence type="ECO:0000256" key="16">
    <source>
        <dbReference type="RuleBase" id="RU361242"/>
    </source>
</evidence>
<evidence type="ECO:0000256" key="10">
    <source>
        <dbReference type="ARBA" id="ARBA00022968"/>
    </source>
</evidence>
<dbReference type="FunFam" id="3.90.550.10:FF:000021">
    <property type="entry name" value="Polypeptide N-acetylgalactosaminyltransferase"/>
    <property type="match status" value="1"/>
</dbReference>
<evidence type="ECO:0000256" key="11">
    <source>
        <dbReference type="ARBA" id="ARBA00022989"/>
    </source>
</evidence>
<evidence type="ECO:0000313" key="18">
    <source>
        <dbReference type="EMBL" id="THD23011.1"/>
    </source>
</evidence>
<dbReference type="EMBL" id="JXXN02002391">
    <property type="protein sequence ID" value="THD23011.1"/>
    <property type="molecule type" value="Genomic_DNA"/>
</dbReference>
<dbReference type="Proteomes" id="UP000230066">
    <property type="component" value="Unassembled WGS sequence"/>
</dbReference>
<dbReference type="EC" id="2.4.1.-" evidence="16"/>
<proteinExistence type="inferred from homology"/>
<keyword evidence="15 16" id="KW-0464">Manganese</keyword>
<organism evidence="18 19">
    <name type="scientific">Fasciola hepatica</name>
    <name type="common">Liver fluke</name>
    <dbReference type="NCBI Taxonomy" id="6192"/>
    <lineage>
        <taxon>Eukaryota</taxon>
        <taxon>Metazoa</taxon>
        <taxon>Spiralia</taxon>
        <taxon>Lophotrochozoa</taxon>
        <taxon>Platyhelminthes</taxon>
        <taxon>Trematoda</taxon>
        <taxon>Digenea</taxon>
        <taxon>Plagiorchiida</taxon>
        <taxon>Echinostomata</taxon>
        <taxon>Echinostomatoidea</taxon>
        <taxon>Fasciolidae</taxon>
        <taxon>Fasciola</taxon>
    </lineage>
</organism>
<comment type="cofactor">
    <cofactor evidence="1 16">
        <name>Mn(2+)</name>
        <dbReference type="ChEBI" id="CHEBI:29035"/>
    </cofactor>
</comment>
<keyword evidence="7" id="KW-0812">Transmembrane</keyword>
<keyword evidence="11" id="KW-1133">Transmembrane helix</keyword>
<dbReference type="GO" id="GO:0046872">
    <property type="term" value="F:metal ion binding"/>
    <property type="evidence" value="ECO:0007669"/>
    <property type="project" value="UniProtKB-KW"/>
</dbReference>
<keyword evidence="9 16" id="KW-0430">Lectin</keyword>
<keyword evidence="14 16" id="KW-1015">Disulfide bond</keyword>
<evidence type="ECO:0000256" key="8">
    <source>
        <dbReference type="ARBA" id="ARBA00022723"/>
    </source>
</evidence>
<comment type="similarity">
    <text evidence="4 16">Belongs to the glycosyltransferase 2 family. GalNAc-T subfamily.</text>
</comment>
<dbReference type="InterPro" id="IPR001173">
    <property type="entry name" value="Glyco_trans_2-like"/>
</dbReference>
<evidence type="ECO:0000256" key="1">
    <source>
        <dbReference type="ARBA" id="ARBA00001936"/>
    </source>
</evidence>
<dbReference type="UniPathway" id="UPA00378"/>
<evidence type="ECO:0000256" key="2">
    <source>
        <dbReference type="ARBA" id="ARBA00004323"/>
    </source>
</evidence>
<dbReference type="GO" id="GO:0000139">
    <property type="term" value="C:Golgi membrane"/>
    <property type="evidence" value="ECO:0007669"/>
    <property type="project" value="UniProtKB-SubCell"/>
</dbReference>
<reference evidence="18" key="1">
    <citation type="submission" date="2019-03" db="EMBL/GenBank/DDBJ databases">
        <title>Improved annotation for the trematode Fasciola hepatica.</title>
        <authorList>
            <person name="Choi Y.-J."/>
            <person name="Martin J."/>
            <person name="Mitreva M."/>
        </authorList>
    </citation>
    <scope>NUCLEOTIDE SEQUENCE [LARGE SCALE GENOMIC DNA]</scope>
</reference>
<dbReference type="InterPro" id="IPR029044">
    <property type="entry name" value="Nucleotide-diphossugar_trans"/>
</dbReference>
<keyword evidence="12 16" id="KW-0333">Golgi apparatus</keyword>
<dbReference type="Pfam" id="PF00535">
    <property type="entry name" value="Glycos_transf_2"/>
    <property type="match status" value="1"/>
</dbReference>
<keyword evidence="5 16" id="KW-0328">Glycosyltransferase</keyword>
<dbReference type="InterPro" id="IPR035992">
    <property type="entry name" value="Ricin_B-like_lectins"/>
</dbReference>
<dbReference type="Gene3D" id="2.80.10.50">
    <property type="match status" value="1"/>
</dbReference>
<evidence type="ECO:0000256" key="4">
    <source>
        <dbReference type="ARBA" id="ARBA00005680"/>
    </source>
</evidence>
<comment type="subcellular location">
    <subcellularLocation>
        <location evidence="2 16">Golgi apparatus membrane</location>
        <topology evidence="2 16">Single-pass type II membrane protein</topology>
    </subcellularLocation>
</comment>
<dbReference type="SUPFAM" id="SSF50370">
    <property type="entry name" value="Ricin B-like lectins"/>
    <property type="match status" value="1"/>
</dbReference>
<evidence type="ECO:0000256" key="12">
    <source>
        <dbReference type="ARBA" id="ARBA00023034"/>
    </source>
</evidence>
<name>A0A4E0RAG3_FASHE</name>
<dbReference type="SMART" id="SM00458">
    <property type="entry name" value="RICIN"/>
    <property type="match status" value="1"/>
</dbReference>
<evidence type="ECO:0000256" key="5">
    <source>
        <dbReference type="ARBA" id="ARBA00022676"/>
    </source>
</evidence>
<comment type="caution">
    <text evidence="18">The sequence shown here is derived from an EMBL/GenBank/DDBJ whole genome shotgun (WGS) entry which is preliminary data.</text>
</comment>
<evidence type="ECO:0000256" key="9">
    <source>
        <dbReference type="ARBA" id="ARBA00022734"/>
    </source>
</evidence>
<dbReference type="GO" id="GO:0004653">
    <property type="term" value="F:polypeptide N-acetylgalactosaminyltransferase activity"/>
    <property type="evidence" value="ECO:0007669"/>
    <property type="project" value="TreeGrafter"/>
</dbReference>
<dbReference type="Pfam" id="PF00652">
    <property type="entry name" value="Ricin_B_lectin"/>
    <property type="match status" value="1"/>
</dbReference>
<dbReference type="InterPro" id="IPR000772">
    <property type="entry name" value="Ricin_B_lectin"/>
</dbReference>
<dbReference type="InterPro" id="IPR045885">
    <property type="entry name" value="GalNAc-T"/>
</dbReference>
<protein>
    <recommendedName>
        <fullName evidence="16">Polypeptide N-acetylgalactosaminyltransferase</fullName>
        <ecNumber evidence="16">2.4.1.-</ecNumber>
    </recommendedName>
    <alternativeName>
        <fullName evidence="16">Protein-UDP acetylgalactosaminyltransferase</fullName>
    </alternativeName>
</protein>
<evidence type="ECO:0000256" key="6">
    <source>
        <dbReference type="ARBA" id="ARBA00022679"/>
    </source>
</evidence>
<dbReference type="Gene3D" id="3.90.550.10">
    <property type="entry name" value="Spore Coat Polysaccharide Biosynthesis Protein SpsA, Chain A"/>
    <property type="match status" value="1"/>
</dbReference>
<sequence>MKVIFLRWRRLVPLLILLACFVLLFTQWNYKLEFDVGKQRGLGKPELPHANRAPVAPKDIKDHPVLPQVHQPDAIDAMKKHEALNPPAVNPVVQGKQSVIEEFNLYPRVPPPKSDENSVGPGERGAGFTVNRDRLSQQEQARYDQGWQDNAFNQYVSDLISVRRYVVDQREGECLTKKYQETLPSTSVIICFHNEAWSVLLRSVHSVIDNSPPALLKEIVLVDDFSDKPHLKEPLEEYMAQLKIVKIVRAKQREGLIRARMLGARASSAEVLTFLDSHIECTKGWLEPLLDRIQTDKTNVVVPVIEVIGDSDLKYHRANVQSIQVGGFDWDLIFHWHPPPERDRKRPGAPYSPIRTPTMAGGLFSISREFFKNLGYYDEGMEVWGGENLELSFKTWMCGGTLETIPCSHVGHIFRKRSPYKWESKFTSPLRRNTVRLAEVWLDDYKRFYYAKIGFQLGDYGDVSDRKQIRQRLQCKPFKWYLENIYPELFVPSNAIASGDIENVESAHCIDAPLKSKDDRTVIVGMWPCHRQGGNQFWMMSKNGEIRRDSKCWDVGTNPARISIIDCHGGRGNQEFAYLESGEIKHGERCLEMSLDKQTLQVAFCTGSKRQQWKFNRKPFMPPESQ</sequence>
<evidence type="ECO:0000313" key="19">
    <source>
        <dbReference type="Proteomes" id="UP000230066"/>
    </source>
</evidence>
<keyword evidence="8" id="KW-0479">Metal-binding</keyword>
<dbReference type="CDD" id="cd02510">
    <property type="entry name" value="pp-GalNAc-T"/>
    <property type="match status" value="1"/>
</dbReference>
<dbReference type="PANTHER" id="PTHR11675">
    <property type="entry name" value="N-ACETYLGALACTOSAMINYLTRANSFERASE"/>
    <property type="match status" value="1"/>
</dbReference>
<evidence type="ECO:0000256" key="3">
    <source>
        <dbReference type="ARBA" id="ARBA00004922"/>
    </source>
</evidence>
<dbReference type="SUPFAM" id="SSF53448">
    <property type="entry name" value="Nucleotide-diphospho-sugar transferases"/>
    <property type="match status" value="1"/>
</dbReference>
<dbReference type="GO" id="GO:0030246">
    <property type="term" value="F:carbohydrate binding"/>
    <property type="evidence" value="ECO:0007669"/>
    <property type="project" value="UniProtKB-KW"/>
</dbReference>